<evidence type="ECO:0008006" key="4">
    <source>
        <dbReference type="Google" id="ProtNLM"/>
    </source>
</evidence>
<dbReference type="EMBL" id="FLUM01000001">
    <property type="protein sequence ID" value="SBV92133.1"/>
    <property type="molecule type" value="Genomic_DNA"/>
</dbReference>
<gene>
    <name evidence="3" type="ORF">KL86DYS1_10527</name>
</gene>
<dbReference type="AlphaFoldDB" id="A0A212IY48"/>
<evidence type="ECO:0000256" key="1">
    <source>
        <dbReference type="SAM" id="Coils"/>
    </source>
</evidence>
<dbReference type="RefSeq" id="WP_296938426.1">
    <property type="nucleotide sequence ID" value="NZ_LT599032.1"/>
</dbReference>
<proteinExistence type="predicted"/>
<organism evidence="3">
    <name type="scientific">uncultured Dysgonomonas sp</name>
    <dbReference type="NCBI Taxonomy" id="206096"/>
    <lineage>
        <taxon>Bacteria</taxon>
        <taxon>Pseudomonadati</taxon>
        <taxon>Bacteroidota</taxon>
        <taxon>Bacteroidia</taxon>
        <taxon>Bacteroidales</taxon>
        <taxon>Dysgonomonadaceae</taxon>
        <taxon>Dysgonomonas</taxon>
        <taxon>environmental samples</taxon>
    </lineage>
</organism>
<sequence>MYKKYLIVNNLSKHNKEYIAILLFIFSISQLFLPAILSAQTGGANNDTIPLYSGDTIRKSIYSQQKKNRNCVYDFVWGKHYRELYTIPVSVGSSTLNSLFGTLEVTGQAPEFHGLYMVDKNGRNYLVKPLSGSSSFLQSEFFQEMYNKDDFKDTYLDSFIGDAYTIVNPYTFIASDYMAKVLDLNSNNPRLYYIARNATSDTIVDGTEIQDKLVSIMNVPDLATRKDIISTGDLLKKLQDDKSHVVDQDLYIRERLFDMLIGDWNKTPENWNWQRSVADDKIVYKPIVIDRSHAFMKVDGLLTGQMLSVLSLGFISDYKDHISNLKKFNKLGFTLDVALTAQSEQKDWLRQSQYLKNLLTDSVVDYAFARLPKEIQCEEINKIKQKLKKRRDKLDEIAMEYYKELQFNPVITGTNNNDKFIIDKFHRDSIQVDIYNRNTDKLVFRHRYTKRNSREIWLYGLNGDDSFEVKGNKRNKIPLYVLGGKGDNRYSMQSESKIKILGYNSQKQGLDSVKDAKVIITDNDKIHDYDYEKTRYNSVSFSPWGVYDSDWGLSLGSFVTYTRYGLKRSPFSYQHRIGYNYLKGFMYKGIFPMYDDRKSIYLDAFVGSPTNFSNFFGFGNNTDGFKDEKKVYNRVKVGQYSLSPSFHYTLAKDHQLILSTAFEIFKVKEVDGRYINEYYNNDYSIFDTRYFADLSVSYELDKKISNIVPTFTGSFTAGWKMNILHPERNFPYTELDLALNVKLTDRITWATNLKGKVIFNDKYEFYQSASTELRGYRDSRFIGRQSYYQYSDLRIDMGKIKNPFTPLKYGLFAGFDFGRVWYPHESSKKWHASYGGGAWVTIINKITTKYSWFGSGDDFRFMFGLGMGF</sequence>
<feature type="transmembrane region" description="Helical" evidence="2">
    <location>
        <begin position="20"/>
        <end position="39"/>
    </location>
</feature>
<accession>A0A212IY48</accession>
<reference evidence="3" key="1">
    <citation type="submission" date="2016-04" db="EMBL/GenBank/DDBJ databases">
        <authorList>
            <person name="Evans L.H."/>
            <person name="Alamgir A."/>
            <person name="Owens N."/>
            <person name="Weber N.D."/>
            <person name="Virtaneva K."/>
            <person name="Barbian K."/>
            <person name="Babar A."/>
            <person name="Rosenke K."/>
        </authorList>
    </citation>
    <scope>NUCLEOTIDE SEQUENCE</scope>
    <source>
        <strain evidence="3">86-1</strain>
    </source>
</reference>
<keyword evidence="2" id="KW-0472">Membrane</keyword>
<keyword evidence="2" id="KW-1133">Transmembrane helix</keyword>
<keyword evidence="2" id="KW-0812">Transmembrane</keyword>
<evidence type="ECO:0000256" key="2">
    <source>
        <dbReference type="SAM" id="Phobius"/>
    </source>
</evidence>
<evidence type="ECO:0000313" key="3">
    <source>
        <dbReference type="EMBL" id="SBV92133.1"/>
    </source>
</evidence>
<name>A0A212IY48_9BACT</name>
<feature type="coiled-coil region" evidence="1">
    <location>
        <begin position="377"/>
        <end position="404"/>
    </location>
</feature>
<keyword evidence="1" id="KW-0175">Coiled coil</keyword>
<protein>
    <recommendedName>
        <fullName evidence="4">Bacterial surface antigen (D15) domain-containing protein</fullName>
    </recommendedName>
</protein>